<accession>A0AAD4UIU0</accession>
<sequence>MESCKRESQGRTSLAESITKKRTENVNWIQQKKDHEGLEGEQFCGKVEREVGKFEVLLVLGMCCVHLSIASVKERFLSALITMVTPPRAKNIWLLLLSNQARFPVIRAFAAKWLMAALHRNPGVGSDL</sequence>
<protein>
    <submittedName>
        <fullName evidence="1">Uncharacterized protein</fullName>
    </submittedName>
</protein>
<gene>
    <name evidence="1" type="ORF">MG293_003892</name>
</gene>
<reference evidence="1" key="1">
    <citation type="submission" date="2022-03" db="EMBL/GenBank/DDBJ databases">
        <title>Genomic analyses of argali, domestic sheep and their hybrids provide insights into chromosomal evolution, heterosis and genetic basis of agronomic traits.</title>
        <authorList>
            <person name="Li M."/>
        </authorList>
    </citation>
    <scope>NUCLEOTIDE SEQUENCE</scope>
    <source>
        <strain evidence="1">CAU-MHL-2022a</strain>
        <tissue evidence="1">Skin</tissue>
    </source>
</reference>
<evidence type="ECO:0000313" key="1">
    <source>
        <dbReference type="EMBL" id="KAI4547337.1"/>
    </source>
</evidence>
<proteinExistence type="predicted"/>
<dbReference type="Proteomes" id="UP001214576">
    <property type="component" value="Unassembled WGS sequence"/>
</dbReference>
<dbReference type="EMBL" id="JAKZEL010000002">
    <property type="protein sequence ID" value="KAI4547337.1"/>
    <property type="molecule type" value="Genomic_DNA"/>
</dbReference>
<comment type="caution">
    <text evidence="1">The sequence shown here is derived from an EMBL/GenBank/DDBJ whole genome shotgun (WGS) entry which is preliminary data.</text>
</comment>
<name>A0AAD4UIU0_OVIAM</name>
<dbReference type="AlphaFoldDB" id="A0AAD4UIU0"/>
<organism evidence="1 2">
    <name type="scientific">Ovis ammon polii</name>
    <dbReference type="NCBI Taxonomy" id="230172"/>
    <lineage>
        <taxon>Eukaryota</taxon>
        <taxon>Metazoa</taxon>
        <taxon>Chordata</taxon>
        <taxon>Craniata</taxon>
        <taxon>Vertebrata</taxon>
        <taxon>Euteleostomi</taxon>
        <taxon>Mammalia</taxon>
        <taxon>Eutheria</taxon>
        <taxon>Laurasiatheria</taxon>
        <taxon>Artiodactyla</taxon>
        <taxon>Ruminantia</taxon>
        <taxon>Pecora</taxon>
        <taxon>Bovidae</taxon>
        <taxon>Caprinae</taxon>
        <taxon>Ovis</taxon>
    </lineage>
</organism>
<keyword evidence="2" id="KW-1185">Reference proteome</keyword>
<evidence type="ECO:0000313" key="2">
    <source>
        <dbReference type="Proteomes" id="UP001214576"/>
    </source>
</evidence>